<dbReference type="PROSITE" id="PS51724">
    <property type="entry name" value="SPOR"/>
    <property type="match status" value="1"/>
</dbReference>
<proteinExistence type="predicted"/>
<dbReference type="Pfam" id="PF05036">
    <property type="entry name" value="SPOR"/>
    <property type="match status" value="1"/>
</dbReference>
<dbReference type="InterPro" id="IPR002508">
    <property type="entry name" value="MurNAc-LAA_cat"/>
</dbReference>
<dbReference type="Proteomes" id="UP001501459">
    <property type="component" value="Unassembled WGS sequence"/>
</dbReference>
<keyword evidence="5" id="KW-1185">Reference proteome</keyword>
<evidence type="ECO:0000259" key="3">
    <source>
        <dbReference type="PROSITE" id="PS51724"/>
    </source>
</evidence>
<organism evidence="4 5">
    <name type="scientific">Lentibacillus halophilus</name>
    <dbReference type="NCBI Taxonomy" id="295065"/>
    <lineage>
        <taxon>Bacteria</taxon>
        <taxon>Bacillati</taxon>
        <taxon>Bacillota</taxon>
        <taxon>Bacilli</taxon>
        <taxon>Bacillales</taxon>
        <taxon>Bacillaceae</taxon>
        <taxon>Lentibacillus</taxon>
    </lineage>
</organism>
<dbReference type="SUPFAM" id="SSF110997">
    <property type="entry name" value="Sporulation related repeat"/>
    <property type="match status" value="1"/>
</dbReference>
<gene>
    <name evidence="4" type="primary">cwlC</name>
    <name evidence="4" type="ORF">GCM10008983_00800</name>
</gene>
<dbReference type="SMART" id="SM00646">
    <property type="entry name" value="Ami_3"/>
    <property type="match status" value="1"/>
</dbReference>
<dbReference type="Gene3D" id="3.30.70.1070">
    <property type="entry name" value="Sporulation related repeat"/>
    <property type="match status" value="1"/>
</dbReference>
<dbReference type="InterPro" id="IPR050695">
    <property type="entry name" value="N-acetylmuramoyl_amidase_3"/>
</dbReference>
<dbReference type="EMBL" id="BAAADM010000002">
    <property type="protein sequence ID" value="GAA0428358.1"/>
    <property type="molecule type" value="Genomic_DNA"/>
</dbReference>
<dbReference type="PANTHER" id="PTHR30404:SF0">
    <property type="entry name" value="N-ACETYLMURAMOYL-L-ALANINE AMIDASE AMIC"/>
    <property type="match status" value="1"/>
</dbReference>
<evidence type="ECO:0000313" key="5">
    <source>
        <dbReference type="Proteomes" id="UP001501459"/>
    </source>
</evidence>
<dbReference type="InterPro" id="IPR007730">
    <property type="entry name" value="SPOR-like_dom"/>
</dbReference>
<name>A0ABN0Z184_9BACI</name>
<feature type="domain" description="SPOR" evidence="3">
    <location>
        <begin position="184"/>
        <end position="263"/>
    </location>
</feature>
<evidence type="ECO:0000256" key="2">
    <source>
        <dbReference type="SAM" id="MobiDB-lite"/>
    </source>
</evidence>
<sequence>MKLYLDPGHGGSDTGAQGNGMNEKDINLDISLRIRTMLTKQYHDADVTMSRTDDSSKRLSERTDEANAWGADYYLSIHCNSFNGSAQGYEDYIHSSLSDTSATADYQDTIHTAVAKADQLADRGQKKANFHVLRETTMPALLTENGFIDNDHDAALMRDSSWRHDVAQAHVTGLANAFHLKPRKTSKTLYKVIAGSFKDNQNAENRVYHLQSEGMDAFVEAVTISGERWYRVQAGAFSNRENAERQLEKVKNAGIADAFITAE</sequence>
<dbReference type="Gene3D" id="3.40.630.40">
    <property type="entry name" value="Zn-dependent exopeptidases"/>
    <property type="match status" value="1"/>
</dbReference>
<dbReference type="CDD" id="cd02696">
    <property type="entry name" value="MurNAc-LAA"/>
    <property type="match status" value="1"/>
</dbReference>
<reference evidence="4 5" key="1">
    <citation type="journal article" date="2019" name="Int. J. Syst. Evol. Microbiol.">
        <title>The Global Catalogue of Microorganisms (GCM) 10K type strain sequencing project: providing services to taxonomists for standard genome sequencing and annotation.</title>
        <authorList>
            <consortium name="The Broad Institute Genomics Platform"/>
            <consortium name="The Broad Institute Genome Sequencing Center for Infectious Disease"/>
            <person name="Wu L."/>
            <person name="Ma J."/>
        </authorList>
    </citation>
    <scope>NUCLEOTIDE SEQUENCE [LARGE SCALE GENOMIC DNA]</scope>
    <source>
        <strain evidence="4 5">JCM 12149</strain>
    </source>
</reference>
<keyword evidence="1" id="KW-0378">Hydrolase</keyword>
<evidence type="ECO:0000313" key="4">
    <source>
        <dbReference type="EMBL" id="GAA0428358.1"/>
    </source>
</evidence>
<evidence type="ECO:0000256" key="1">
    <source>
        <dbReference type="ARBA" id="ARBA00022801"/>
    </source>
</evidence>
<dbReference type="InterPro" id="IPR036680">
    <property type="entry name" value="SPOR-like_sf"/>
</dbReference>
<dbReference type="Pfam" id="PF01520">
    <property type="entry name" value="Amidase_3"/>
    <property type="match status" value="1"/>
</dbReference>
<feature type="region of interest" description="Disordered" evidence="2">
    <location>
        <begin position="1"/>
        <end position="22"/>
    </location>
</feature>
<protein>
    <submittedName>
        <fullName evidence="4">Sporulation-specific N-acetylmuramoyl-L-alanine amidase</fullName>
    </submittedName>
</protein>
<dbReference type="PANTHER" id="PTHR30404">
    <property type="entry name" value="N-ACETYLMURAMOYL-L-ALANINE AMIDASE"/>
    <property type="match status" value="1"/>
</dbReference>
<dbReference type="SUPFAM" id="SSF53187">
    <property type="entry name" value="Zn-dependent exopeptidases"/>
    <property type="match status" value="1"/>
</dbReference>
<dbReference type="RefSeq" id="WP_343750426.1">
    <property type="nucleotide sequence ID" value="NZ_BAAADM010000002.1"/>
</dbReference>
<accession>A0ABN0Z184</accession>
<comment type="caution">
    <text evidence="4">The sequence shown here is derived from an EMBL/GenBank/DDBJ whole genome shotgun (WGS) entry which is preliminary data.</text>
</comment>